<organism evidence="3 4">
    <name type="scientific">Scheffersomyces stipitis (strain ATCC 58785 / CBS 6054 / NBRC 10063 / NRRL Y-11545)</name>
    <name type="common">Yeast</name>
    <name type="synonym">Pichia stipitis</name>
    <dbReference type="NCBI Taxonomy" id="322104"/>
    <lineage>
        <taxon>Eukaryota</taxon>
        <taxon>Fungi</taxon>
        <taxon>Dikarya</taxon>
        <taxon>Ascomycota</taxon>
        <taxon>Saccharomycotina</taxon>
        <taxon>Pichiomycetes</taxon>
        <taxon>Debaryomycetaceae</taxon>
        <taxon>Scheffersomyces</taxon>
    </lineage>
</organism>
<dbReference type="EMBL" id="CP000496">
    <property type="protein sequence ID" value="ABN65034.2"/>
    <property type="molecule type" value="Genomic_DNA"/>
</dbReference>
<dbReference type="GeneID" id="4837474"/>
<feature type="domain" description="Trafficking protein particle complex subunit 11" evidence="2">
    <location>
        <begin position="314"/>
        <end position="434"/>
    </location>
</feature>
<dbReference type="OrthoDB" id="6278596at2759"/>
<evidence type="ECO:0000259" key="1">
    <source>
        <dbReference type="Pfam" id="PF07919"/>
    </source>
</evidence>
<dbReference type="KEGG" id="pic:PICST_40974"/>
<dbReference type="InParanoid" id="A3LPF0"/>
<dbReference type="Proteomes" id="UP000002258">
    <property type="component" value="Chromosome 2"/>
</dbReference>
<evidence type="ECO:0000313" key="4">
    <source>
        <dbReference type="Proteomes" id="UP000002258"/>
    </source>
</evidence>
<dbReference type="Pfam" id="PF11817">
    <property type="entry name" value="Foie-gras_1"/>
    <property type="match status" value="1"/>
</dbReference>
<keyword evidence="4" id="KW-1185">Reference proteome</keyword>
<dbReference type="InterPro" id="IPR021773">
    <property type="entry name" value="TPC11"/>
</dbReference>
<dbReference type="InterPro" id="IPR012880">
    <property type="entry name" value="Gryzun"/>
</dbReference>
<dbReference type="PANTHER" id="PTHR14374:SF0">
    <property type="entry name" value="TRAFFICKING PROTEIN PARTICLE COMPLEX SUBUNIT 11"/>
    <property type="match status" value="1"/>
</dbReference>
<dbReference type="RefSeq" id="XP_001383063.2">
    <property type="nucleotide sequence ID" value="XM_001383026.1"/>
</dbReference>
<dbReference type="HOGENOM" id="CLU_008469_0_0_1"/>
<reference evidence="3 4" key="1">
    <citation type="journal article" date="2007" name="Nat. Biotechnol.">
        <title>Genome sequence of the lignocellulose-bioconverting and xylose-fermenting yeast Pichia stipitis.</title>
        <authorList>
            <person name="Jeffries T.W."/>
            <person name="Grigoriev I.V."/>
            <person name="Grimwood J."/>
            <person name="Laplaza J.M."/>
            <person name="Aerts A."/>
            <person name="Salamov A."/>
            <person name="Schmutz J."/>
            <person name="Lindquist E."/>
            <person name="Dehal P."/>
            <person name="Shapiro H."/>
            <person name="Jin Y.S."/>
            <person name="Passoth V."/>
            <person name="Richardson P.M."/>
        </authorList>
    </citation>
    <scope>NUCLEOTIDE SEQUENCE [LARGE SCALE GENOMIC DNA]</scope>
    <source>
        <strain evidence="4">ATCC 58785 / CBS 6054 / NBRC 10063 / NRRL Y-11545</strain>
    </source>
</reference>
<accession>A3LPF0</accession>
<sequence length="1200" mass="136775">MDNYNQLLLQQLAPYLRIHVSGEISADVVINIRKFIHLYDISHKVWDNSIIKNRLSSTKYIIELVEGDEKLPQREISSSNEHSNISPFNQSSPIFPNGILPHQWLSKYIEEIPFAYVSILKLPSDVADDVKLATVINELKKNCLKQSVKLIAIIVSSSPDPNEDDERINKLRQLTGLPRLVGLLYLHDSAATLARDTEILVSTLLSNLKSSAVDFYSNIKYKIEQRHKKYYSIPSTRLIDTQIELSPKFLETRNLIKIIIIDQFIAPHDLEPSLKLLEVAYQSLIDIMRDTFHSRIFDLDSISDHDLKLYFHFRSLIDMLAFHIVRGYFSTEEPLVALKKHRAHIANVLSVSEPEFSEVNNNWVSVQYEWLAELMKLVPSSIIASTHSKKKLKPNSGMIGFFGGIKFKEAYSFEVITNPGLVYLKSNEHLIPSEKMPTTRFNYLFKYKDKRDMVQHKIELLSDSIASLTPETQAHAEEEYFEALISYLNYLIAEEYYMLGALEEAISYYERSYKSISMKTSVSSVILQKLVQCYSSTKDPIKQVSSFLKLATLKPFFNIHQKYPIQGLFENSSEIAINNEVKLFKTSPLILNESLHQDTYLYDRYITQIKLTSVADLSVIKKLFEKDYSALINIKSIIVKFERSDSKKTKRNKKVKLIHDGQNNSSMISKIELKEGDESDTLIGTGNLFPNEENGLKIIQFSQTASISGSYHISSIRIESEVEFRNGDKHVIVNNSELHEFDEYSSSHHAELYNEANGIINKKQVRLNGRSGNTIRFLPLRPSVSVTMTDEDINCLILGEKISIPFRINFKHPKNQKINYKSISLSPKVKVIADQKDFDFASRITTQVNWDGLKDDEALDLHPLVESDSNEATESHQLNVSVHCPPNLLNSRVSERGSTIVIDLKTIVSEIADEDEDIEDSVYDTANYTLPIINSPFKCSYIISPRYRADAIDMPSPFILSPSDDGQGTSMPIATRLWQGSLVVSDLYKKYEDSNSSLRILDTEFSVKSRNPELKVVMVSSAFEKDGRIHQLFTVSSRSGFSHRNAPMVTSVSINWQRKDGLVNNFKSEDWEITLPLSDPRVLLVLDEDVKEAGKVKLTYILENPTPRIFTFTTQMDADDPSSTWDFSDVRNIVPVKQAAFPVLPFGRHFMEFYAKTSEAGEKIQLPTFKVYDVQYKVGLPTLSVSDNVAVKGSKLYWST</sequence>
<dbReference type="STRING" id="322104.A3LPF0"/>
<evidence type="ECO:0000259" key="2">
    <source>
        <dbReference type="Pfam" id="PF11817"/>
    </source>
</evidence>
<name>A3LPF0_PICST</name>
<dbReference type="PANTHER" id="PTHR14374">
    <property type="entry name" value="FOIE GRAS"/>
    <property type="match status" value="1"/>
</dbReference>
<proteinExistence type="predicted"/>
<dbReference type="eggNOG" id="ENOG502S2AA">
    <property type="taxonomic scope" value="Eukaryota"/>
</dbReference>
<feature type="domain" description="Gryzun putative trafficking through Golgi" evidence="1">
    <location>
        <begin position="916"/>
        <end position="1176"/>
    </location>
</feature>
<dbReference type="Pfam" id="PF07919">
    <property type="entry name" value="Gryzun"/>
    <property type="match status" value="1"/>
</dbReference>
<dbReference type="AlphaFoldDB" id="A3LPF0"/>
<gene>
    <name evidence="3" type="ORF">PICST_40974</name>
</gene>
<evidence type="ECO:0008006" key="5">
    <source>
        <dbReference type="Google" id="ProtNLM"/>
    </source>
</evidence>
<protein>
    <recommendedName>
        <fullName evidence="5">Trafficking protein particle complex subunit 11 domain-containing protein</fullName>
    </recommendedName>
</protein>
<dbReference type="OMA" id="FHIVRGY"/>
<evidence type="ECO:0000313" key="3">
    <source>
        <dbReference type="EMBL" id="ABN65034.2"/>
    </source>
</evidence>